<comment type="subcellular location">
    <subcellularLocation>
        <location evidence="1">Cell membrane</location>
        <topology evidence="1">Multi-pass membrane protein</topology>
    </subcellularLocation>
</comment>
<dbReference type="HOGENOM" id="CLU_026359_0_0_3"/>
<dbReference type="PANTHER" id="PTHR37937:SF1">
    <property type="entry name" value="CONJUGATIVE TRANSFER: DNA TRANSPORT"/>
    <property type="match status" value="1"/>
</dbReference>
<dbReference type="InterPro" id="IPR019476">
    <property type="entry name" value="T4SS_TraD_DNA-bd"/>
</dbReference>
<dbReference type="InterPro" id="IPR051539">
    <property type="entry name" value="T4SS-coupling_protein"/>
</dbReference>
<keyword evidence="8" id="KW-1185">Reference proteome</keyword>
<keyword evidence="3" id="KW-0812">Transmembrane</keyword>
<dbReference type="Pfam" id="PF10412">
    <property type="entry name" value="TrwB_AAD_bind"/>
    <property type="match status" value="1"/>
</dbReference>
<dbReference type="PATRIC" id="fig|179408.3.peg.8243"/>
<dbReference type="OrthoDB" id="102453at2"/>
<organism evidence="7 8">
    <name type="scientific">Phormidium nigroviride PCC 7112</name>
    <dbReference type="NCBI Taxonomy" id="179408"/>
    <lineage>
        <taxon>Bacteria</taxon>
        <taxon>Bacillati</taxon>
        <taxon>Cyanobacteriota</taxon>
        <taxon>Cyanophyceae</taxon>
        <taxon>Oscillatoriophycideae</taxon>
        <taxon>Oscillatoriales</taxon>
        <taxon>Oscillatoriaceae</taxon>
        <taxon>Phormidium</taxon>
    </lineage>
</organism>
<dbReference type="CDD" id="cd01127">
    <property type="entry name" value="TrwB_TraG_TraD_VirD4"/>
    <property type="match status" value="2"/>
</dbReference>
<gene>
    <name evidence="7" type="ORF">Osc7112_6876</name>
</gene>
<protein>
    <submittedName>
        <fullName evidence="7">TRAG family protein</fullName>
    </submittedName>
</protein>
<dbReference type="InterPro" id="IPR027417">
    <property type="entry name" value="P-loop_NTPase"/>
</dbReference>
<dbReference type="GO" id="GO:0005886">
    <property type="term" value="C:plasma membrane"/>
    <property type="evidence" value="ECO:0007669"/>
    <property type="project" value="UniProtKB-SubCell"/>
</dbReference>
<dbReference type="EMBL" id="CP003618">
    <property type="protein sequence ID" value="AFZ10956.1"/>
    <property type="molecule type" value="Genomic_DNA"/>
</dbReference>
<dbReference type="SUPFAM" id="SSF52540">
    <property type="entry name" value="P-loop containing nucleoside triphosphate hydrolases"/>
    <property type="match status" value="1"/>
</dbReference>
<keyword evidence="7" id="KW-0614">Plasmid</keyword>
<keyword evidence="4" id="KW-1133">Transmembrane helix</keyword>
<dbReference type="KEGG" id="oni:Osc7112_6876"/>
<evidence type="ECO:0000259" key="6">
    <source>
        <dbReference type="Pfam" id="PF10412"/>
    </source>
</evidence>
<accession>K9VSN9</accession>
<sequence>MNSYQFLPQIRHPLLLQGTTQSAAKRPLTGIDIGGLIGQFMNPEGLSMLGILLGLAVFSKIVGNGKGKVTSGRLCDTAEKMAATGLAIKQMKDKKRQPVTLWSGKPTYWFNGQWKGLSARLQTLLGASPTVWFPNAERGTLVIGAPGSGKTFSVIDRMVESAFQQGFPVIIYDKKGEQMKLHAPLAVRYGYDVQVFAPGEAYSGVINPLDFMRDAQDAVMAAEIGQVIARNASPGESKGNEFFEKAGELMAKGLVQLAKSSSYPDLAFVYAIIQLPNLVDRIYHAVHRPDNHPLKMDRWIASSFSQLLSSKDAEKTVAGIKATAEATYSSFIQKDLLRAFIGRSTIPVVLEGKKCIIFKLDDQRRAVVGPLLAAAIHLCVVSNLSRVRSDPFVYCLDEFPSLKFDRMDQWANEYRSAGGVPIVGIQSLNQLYNLYGDKKGAAIASALSTHILFNPGDLETAEKYSKRYGEVEVLIKSRSTGSSMGQQTSRSVNWSEQLQKKPLISADEILRFPQGKCVITSPAYGTGTEALFPYPLKIPVRYNDLKRAKDSESLWDTRIRPQLENRAASLSVDRGTGKSINIDEELENRIRAACKMLPHPNDPDEPVTVADIEDKSIANEPLSQTAESLIFSSFRKKLLDADIGRSS</sequence>
<proteinExistence type="predicted"/>
<evidence type="ECO:0000256" key="3">
    <source>
        <dbReference type="ARBA" id="ARBA00022692"/>
    </source>
</evidence>
<dbReference type="RefSeq" id="WP_015211830.1">
    <property type="nucleotide sequence ID" value="NC_019764.1"/>
</dbReference>
<geneLocation type="plasmid" evidence="7 8">
    <name>pOSC7112.04</name>
</geneLocation>
<keyword evidence="2" id="KW-1003">Cell membrane</keyword>
<keyword evidence="5" id="KW-0472">Membrane</keyword>
<feature type="domain" description="Type IV secretion system coupling protein TraD DNA-binding" evidence="6">
    <location>
        <begin position="137"/>
        <end position="522"/>
    </location>
</feature>
<evidence type="ECO:0000256" key="1">
    <source>
        <dbReference type="ARBA" id="ARBA00004651"/>
    </source>
</evidence>
<name>K9VSN9_9CYAN</name>
<evidence type="ECO:0000313" key="8">
    <source>
        <dbReference type="Proteomes" id="UP000010478"/>
    </source>
</evidence>
<evidence type="ECO:0000313" key="7">
    <source>
        <dbReference type="EMBL" id="AFZ10956.1"/>
    </source>
</evidence>
<evidence type="ECO:0000256" key="4">
    <source>
        <dbReference type="ARBA" id="ARBA00022989"/>
    </source>
</evidence>
<dbReference type="Gene3D" id="3.40.50.300">
    <property type="entry name" value="P-loop containing nucleotide triphosphate hydrolases"/>
    <property type="match status" value="2"/>
</dbReference>
<reference evidence="7 8" key="1">
    <citation type="submission" date="2012-05" db="EMBL/GenBank/DDBJ databases">
        <title>Finished plasmid 4 of genome of Oscillatoria sp. PCC 7112.</title>
        <authorList>
            <consortium name="US DOE Joint Genome Institute"/>
            <person name="Gugger M."/>
            <person name="Coursin T."/>
            <person name="Rippka R."/>
            <person name="Tandeau De Marsac N."/>
            <person name="Huntemann M."/>
            <person name="Wei C.-L."/>
            <person name="Han J."/>
            <person name="Detter J.C."/>
            <person name="Han C."/>
            <person name="Tapia R."/>
            <person name="Davenport K."/>
            <person name="Daligault H."/>
            <person name="Erkkila T."/>
            <person name="Gu W."/>
            <person name="Munk A.C.C."/>
            <person name="Teshima H."/>
            <person name="Xu Y."/>
            <person name="Chain P."/>
            <person name="Chen A."/>
            <person name="Krypides N."/>
            <person name="Mavromatis K."/>
            <person name="Markowitz V."/>
            <person name="Szeto E."/>
            <person name="Ivanova N."/>
            <person name="Mikhailova N."/>
            <person name="Ovchinnikova G."/>
            <person name="Pagani I."/>
            <person name="Pati A."/>
            <person name="Goodwin L."/>
            <person name="Peters L."/>
            <person name="Pitluck S."/>
            <person name="Woyke T."/>
            <person name="Kerfeld C."/>
        </authorList>
    </citation>
    <scope>NUCLEOTIDE SEQUENCE [LARGE SCALE GENOMIC DNA]</scope>
    <source>
        <strain evidence="7 8">PCC 7112</strain>
        <plasmid evidence="7 8">pOSC7112.04</plasmid>
    </source>
</reference>
<dbReference type="Proteomes" id="UP000010478">
    <property type="component" value="Plasmid pOSC7112.04"/>
</dbReference>
<dbReference type="AlphaFoldDB" id="K9VSN9"/>
<evidence type="ECO:0000256" key="5">
    <source>
        <dbReference type="ARBA" id="ARBA00023136"/>
    </source>
</evidence>
<evidence type="ECO:0000256" key="2">
    <source>
        <dbReference type="ARBA" id="ARBA00022475"/>
    </source>
</evidence>
<dbReference type="PANTHER" id="PTHR37937">
    <property type="entry name" value="CONJUGATIVE TRANSFER: DNA TRANSPORT"/>
    <property type="match status" value="1"/>
</dbReference>
<dbReference type="eggNOG" id="COG3505">
    <property type="taxonomic scope" value="Bacteria"/>
</dbReference>